<evidence type="ECO:0000256" key="2">
    <source>
        <dbReference type="ARBA" id="ARBA00023125"/>
    </source>
</evidence>
<protein>
    <submittedName>
        <fullName evidence="5">Transcriptional regulator, AraC family</fullName>
    </submittedName>
</protein>
<accession>E0IFM7</accession>
<dbReference type="OrthoDB" id="2713997at2"/>
<dbReference type="SUPFAM" id="SSF51215">
    <property type="entry name" value="Regulatory protein AraC"/>
    <property type="match status" value="1"/>
</dbReference>
<dbReference type="STRING" id="717606.PaecuDRAFT_4487"/>
<keyword evidence="1" id="KW-0805">Transcription regulation</keyword>
<dbReference type="AlphaFoldDB" id="E0IFM7"/>
<dbReference type="InterPro" id="IPR003313">
    <property type="entry name" value="AraC-bd"/>
</dbReference>
<dbReference type="SMART" id="SM00342">
    <property type="entry name" value="HTH_ARAC"/>
    <property type="match status" value="1"/>
</dbReference>
<organism evidence="5 6">
    <name type="scientific">Paenibacillus curdlanolyticus YK9</name>
    <dbReference type="NCBI Taxonomy" id="717606"/>
    <lineage>
        <taxon>Bacteria</taxon>
        <taxon>Bacillati</taxon>
        <taxon>Bacillota</taxon>
        <taxon>Bacilli</taxon>
        <taxon>Bacillales</taxon>
        <taxon>Paenibacillaceae</taxon>
        <taxon>Paenibacillus</taxon>
    </lineage>
</organism>
<evidence type="ECO:0000313" key="6">
    <source>
        <dbReference type="Proteomes" id="UP000005387"/>
    </source>
</evidence>
<dbReference type="PANTHER" id="PTHR43280">
    <property type="entry name" value="ARAC-FAMILY TRANSCRIPTIONAL REGULATOR"/>
    <property type="match status" value="1"/>
</dbReference>
<dbReference type="eggNOG" id="COG2207">
    <property type="taxonomic scope" value="Bacteria"/>
</dbReference>
<keyword evidence="3" id="KW-0804">Transcription</keyword>
<evidence type="ECO:0000256" key="1">
    <source>
        <dbReference type="ARBA" id="ARBA00023015"/>
    </source>
</evidence>
<keyword evidence="6" id="KW-1185">Reference proteome</keyword>
<dbReference type="InterPro" id="IPR037923">
    <property type="entry name" value="HTH-like"/>
</dbReference>
<dbReference type="InterPro" id="IPR018062">
    <property type="entry name" value="HTH_AraC-typ_CS"/>
</dbReference>
<dbReference type="PROSITE" id="PS00041">
    <property type="entry name" value="HTH_ARAC_FAMILY_1"/>
    <property type="match status" value="1"/>
</dbReference>
<dbReference type="SUPFAM" id="SSF46689">
    <property type="entry name" value="Homeodomain-like"/>
    <property type="match status" value="2"/>
</dbReference>
<name>E0IFM7_9BACL</name>
<dbReference type="GO" id="GO:0003700">
    <property type="term" value="F:DNA-binding transcription factor activity"/>
    <property type="evidence" value="ECO:0007669"/>
    <property type="project" value="InterPro"/>
</dbReference>
<evidence type="ECO:0000256" key="3">
    <source>
        <dbReference type="ARBA" id="ARBA00023163"/>
    </source>
</evidence>
<dbReference type="EMBL" id="AEDD01000014">
    <property type="protein sequence ID" value="EFM08693.1"/>
    <property type="molecule type" value="Genomic_DNA"/>
</dbReference>
<sequence>MHNGLDFTFRNTGHYEGAQFHSHPFYELYYFHGGQCSYIVGDRLWTLAPGDILLLHGMTLHCPNPSPDVPYVRSIVHFEPAMLQRQLPNDAATLFEPYERFGNARLSLDAAEQAEAEKLLAEMDAVKQSGSLFASQRLALRFADLLYAVSEWFDKPQRRQLEPSSERERHVQRVITFVEEQFTAPLTLEQIADALHLTKPYLAQLFKEVTGTTIFKYVYNRRINQAKLLLQLEPSRSVAEVALSVGFVHPAHFSRMFKETVGCTAEAFRARMRGVTPS</sequence>
<dbReference type="Pfam" id="PF02311">
    <property type="entry name" value="AraC_binding"/>
    <property type="match status" value="1"/>
</dbReference>
<reference evidence="5 6" key="1">
    <citation type="submission" date="2010-07" db="EMBL/GenBank/DDBJ databases">
        <title>The draft genome of Paenibacillus curdlanolyticus YK9.</title>
        <authorList>
            <consortium name="US DOE Joint Genome Institute (JGI-PGF)"/>
            <person name="Lucas S."/>
            <person name="Copeland A."/>
            <person name="Lapidus A."/>
            <person name="Cheng J.-F."/>
            <person name="Bruce D."/>
            <person name="Goodwin L."/>
            <person name="Pitluck S."/>
            <person name="Land M.L."/>
            <person name="Hauser L."/>
            <person name="Chang Y.-J."/>
            <person name="Jeffries C."/>
            <person name="Anderson I.J."/>
            <person name="Johnson E."/>
            <person name="Loganathan U."/>
            <person name="Mulhopadhyay B."/>
            <person name="Kyrpides N."/>
            <person name="Woyke T.J."/>
        </authorList>
    </citation>
    <scope>NUCLEOTIDE SEQUENCE [LARGE SCALE GENOMIC DNA]</scope>
    <source>
        <strain evidence="5 6">YK9</strain>
    </source>
</reference>
<dbReference type="Gene3D" id="1.10.10.60">
    <property type="entry name" value="Homeodomain-like"/>
    <property type="match status" value="2"/>
</dbReference>
<dbReference type="InterPro" id="IPR014710">
    <property type="entry name" value="RmlC-like_jellyroll"/>
</dbReference>
<proteinExistence type="predicted"/>
<gene>
    <name evidence="5" type="ORF">PaecuDRAFT_4487</name>
</gene>
<feature type="domain" description="HTH araC/xylS-type" evidence="4">
    <location>
        <begin position="172"/>
        <end position="271"/>
    </location>
</feature>
<dbReference type="InterPro" id="IPR009057">
    <property type="entry name" value="Homeodomain-like_sf"/>
</dbReference>
<dbReference type="Pfam" id="PF12833">
    <property type="entry name" value="HTH_18"/>
    <property type="match status" value="1"/>
</dbReference>
<dbReference type="PANTHER" id="PTHR43280:SF28">
    <property type="entry name" value="HTH-TYPE TRANSCRIPTIONAL ACTIVATOR RHAS"/>
    <property type="match status" value="1"/>
</dbReference>
<dbReference type="GO" id="GO:0043565">
    <property type="term" value="F:sequence-specific DNA binding"/>
    <property type="evidence" value="ECO:0007669"/>
    <property type="project" value="InterPro"/>
</dbReference>
<keyword evidence="2" id="KW-0238">DNA-binding</keyword>
<dbReference type="PROSITE" id="PS01124">
    <property type="entry name" value="HTH_ARAC_FAMILY_2"/>
    <property type="match status" value="1"/>
</dbReference>
<dbReference type="eggNOG" id="COG0662">
    <property type="taxonomic scope" value="Bacteria"/>
</dbReference>
<dbReference type="RefSeq" id="WP_006040470.1">
    <property type="nucleotide sequence ID" value="NZ_AEDD01000014.1"/>
</dbReference>
<dbReference type="InterPro" id="IPR018060">
    <property type="entry name" value="HTH_AraC"/>
</dbReference>
<evidence type="ECO:0000313" key="5">
    <source>
        <dbReference type="EMBL" id="EFM08693.1"/>
    </source>
</evidence>
<dbReference type="Gene3D" id="2.60.120.10">
    <property type="entry name" value="Jelly Rolls"/>
    <property type="match status" value="1"/>
</dbReference>
<dbReference type="Proteomes" id="UP000005387">
    <property type="component" value="Unassembled WGS sequence"/>
</dbReference>
<evidence type="ECO:0000259" key="4">
    <source>
        <dbReference type="PROSITE" id="PS01124"/>
    </source>
</evidence>